<dbReference type="Proteomes" id="UP000074850">
    <property type="component" value="Unassembled WGS sequence"/>
</dbReference>
<dbReference type="Proteomes" id="UP000073434">
    <property type="component" value="Unassembled WGS sequence"/>
</dbReference>
<reference evidence="9 10" key="1">
    <citation type="submission" date="2016-02" db="EMBL/GenBank/DDBJ databases">
        <authorList>
            <consortium name="Pathogen Informatics"/>
        </authorList>
    </citation>
    <scope>NUCLEOTIDE SEQUENCE [LARGE SCALE GENOMIC DNA]</scope>
    <source>
        <strain evidence="5 10">LSS23</strain>
        <strain evidence="6 11">LSS64</strain>
        <strain evidence="7 9">SS1013</strain>
    </source>
</reference>
<evidence type="ECO:0000313" key="6">
    <source>
        <dbReference type="EMBL" id="CYV30839.1"/>
    </source>
</evidence>
<keyword evidence="2" id="KW-0238">DNA-binding</keyword>
<dbReference type="Pfam" id="PF01381">
    <property type="entry name" value="HTH_3"/>
    <property type="match status" value="1"/>
</dbReference>
<gene>
    <name evidence="5" type="ORF">ERS132385_00628</name>
    <name evidence="6" type="ORF">ERS132426_01057</name>
    <name evidence="7" type="ORF">ERS132539_01211</name>
    <name evidence="8" type="ORF">NOL13_04870</name>
</gene>
<dbReference type="PANTHER" id="PTHR46797">
    <property type="entry name" value="HTH-TYPE TRANSCRIPTIONAL REGULATOR"/>
    <property type="match status" value="1"/>
</dbReference>
<reference evidence="8" key="2">
    <citation type="submission" date="2022-07" db="EMBL/GenBank/DDBJ databases">
        <title>Whole Genome Sequencing of Streptococcus suis.</title>
        <authorList>
            <person name="Dai X."/>
            <person name="Huang J."/>
            <person name="Wang L."/>
        </authorList>
    </citation>
    <scope>NUCLEOTIDE SEQUENCE</scope>
    <source>
        <strain evidence="8">XNB2</strain>
    </source>
</reference>
<dbReference type="Gene3D" id="1.10.260.40">
    <property type="entry name" value="lambda repressor-like DNA-binding domains"/>
    <property type="match status" value="1"/>
</dbReference>
<accession>A0A123TWT5</accession>
<dbReference type="CDD" id="cd00093">
    <property type="entry name" value="HTH_XRE"/>
    <property type="match status" value="1"/>
</dbReference>
<dbReference type="EMBL" id="JANFMP010000008">
    <property type="protein sequence ID" value="MDG4526743.1"/>
    <property type="molecule type" value="Genomic_DNA"/>
</dbReference>
<evidence type="ECO:0000313" key="11">
    <source>
        <dbReference type="Proteomes" id="UP000074850"/>
    </source>
</evidence>
<dbReference type="SUPFAM" id="SSF47413">
    <property type="entry name" value="lambda repressor-like DNA-binding domains"/>
    <property type="match status" value="1"/>
</dbReference>
<dbReference type="AlphaFoldDB" id="A0A123TWT5"/>
<dbReference type="EMBL" id="FIJK01000026">
    <property type="protein sequence ID" value="CYW32080.1"/>
    <property type="molecule type" value="Genomic_DNA"/>
</dbReference>
<name>A0A123TWT5_STRSU</name>
<dbReference type="GO" id="GO:0005829">
    <property type="term" value="C:cytosol"/>
    <property type="evidence" value="ECO:0007669"/>
    <property type="project" value="TreeGrafter"/>
</dbReference>
<dbReference type="EMBL" id="FIHM01000018">
    <property type="protein sequence ID" value="CYV30839.1"/>
    <property type="molecule type" value="Genomic_DNA"/>
</dbReference>
<evidence type="ECO:0000313" key="9">
    <source>
        <dbReference type="Proteomes" id="UP000069526"/>
    </source>
</evidence>
<organism evidence="6 11">
    <name type="scientific">Streptococcus suis</name>
    <dbReference type="NCBI Taxonomy" id="1307"/>
    <lineage>
        <taxon>Bacteria</taxon>
        <taxon>Bacillati</taxon>
        <taxon>Bacillota</taxon>
        <taxon>Bacilli</taxon>
        <taxon>Lactobacillales</taxon>
        <taxon>Streptococcaceae</taxon>
        <taxon>Streptococcus</taxon>
    </lineage>
</organism>
<evidence type="ECO:0000313" key="8">
    <source>
        <dbReference type="EMBL" id="MDG4526743.1"/>
    </source>
</evidence>
<dbReference type="SMART" id="SM00530">
    <property type="entry name" value="HTH_XRE"/>
    <property type="match status" value="1"/>
</dbReference>
<keyword evidence="3" id="KW-0804">Transcription</keyword>
<dbReference type="GO" id="GO:0003700">
    <property type="term" value="F:DNA-binding transcription factor activity"/>
    <property type="evidence" value="ECO:0007669"/>
    <property type="project" value="TreeGrafter"/>
</dbReference>
<evidence type="ECO:0000313" key="5">
    <source>
        <dbReference type="EMBL" id="CYU35917.1"/>
    </source>
</evidence>
<sequence length="117" mass="13708">MTETNYLQKYVAKKVKYHRTQQGLSQEKLSEKAGLGLKYVNNIENKNYNLRLQTLEKVIEALGMTPEEFFDFSSLEGKTEPDTKLSIRRLTMKLKQLPKEKQESFLMVFETILDNLD</sequence>
<dbReference type="RefSeq" id="WP_004298697.1">
    <property type="nucleotide sequence ID" value="NZ_CEEW01000042.1"/>
</dbReference>
<dbReference type="InterPro" id="IPR010982">
    <property type="entry name" value="Lambda_DNA-bd_dom_sf"/>
</dbReference>
<proteinExistence type="predicted"/>
<evidence type="ECO:0000256" key="3">
    <source>
        <dbReference type="ARBA" id="ARBA00023163"/>
    </source>
</evidence>
<dbReference type="GO" id="GO:0003677">
    <property type="term" value="F:DNA binding"/>
    <property type="evidence" value="ECO:0007669"/>
    <property type="project" value="UniProtKB-KW"/>
</dbReference>
<feature type="domain" description="HTH cro/C1-type" evidence="4">
    <location>
        <begin position="15"/>
        <end position="69"/>
    </location>
</feature>
<dbReference type="EMBL" id="FIFW01000004">
    <property type="protein sequence ID" value="CYU35917.1"/>
    <property type="molecule type" value="Genomic_DNA"/>
</dbReference>
<protein>
    <submittedName>
        <fullName evidence="8">Helix-turn-helix domain-containing protein</fullName>
    </submittedName>
    <submittedName>
        <fullName evidence="6">Transcriptional regulator</fullName>
    </submittedName>
</protein>
<dbReference type="Proteomes" id="UP001152875">
    <property type="component" value="Unassembled WGS sequence"/>
</dbReference>
<evidence type="ECO:0000259" key="4">
    <source>
        <dbReference type="PROSITE" id="PS50943"/>
    </source>
</evidence>
<dbReference type="PANTHER" id="PTHR46797:SF23">
    <property type="entry name" value="HTH-TYPE TRANSCRIPTIONAL REGULATOR SUTR"/>
    <property type="match status" value="1"/>
</dbReference>
<dbReference type="Proteomes" id="UP000069526">
    <property type="component" value="Unassembled WGS sequence"/>
</dbReference>
<dbReference type="InterPro" id="IPR001387">
    <property type="entry name" value="Cro/C1-type_HTH"/>
</dbReference>
<dbReference type="PROSITE" id="PS50943">
    <property type="entry name" value="HTH_CROC1"/>
    <property type="match status" value="1"/>
</dbReference>
<evidence type="ECO:0000313" key="10">
    <source>
        <dbReference type="Proteomes" id="UP000073434"/>
    </source>
</evidence>
<evidence type="ECO:0000313" key="7">
    <source>
        <dbReference type="EMBL" id="CYW32080.1"/>
    </source>
</evidence>
<dbReference type="InterPro" id="IPR050807">
    <property type="entry name" value="TransReg_Diox_bact_type"/>
</dbReference>
<evidence type="ECO:0000256" key="2">
    <source>
        <dbReference type="ARBA" id="ARBA00023125"/>
    </source>
</evidence>
<keyword evidence="1" id="KW-0805">Transcription regulation</keyword>
<evidence type="ECO:0000256" key="1">
    <source>
        <dbReference type="ARBA" id="ARBA00023015"/>
    </source>
</evidence>